<keyword evidence="2" id="KW-1185">Reference proteome</keyword>
<reference evidence="1 2" key="2">
    <citation type="journal article" date="2022" name="Mol. Ecol. Resour.">
        <title>The genomes of chicory, endive, great burdock and yacon provide insights into Asteraceae paleo-polyploidization history and plant inulin production.</title>
        <authorList>
            <person name="Fan W."/>
            <person name="Wang S."/>
            <person name="Wang H."/>
            <person name="Wang A."/>
            <person name="Jiang F."/>
            <person name="Liu H."/>
            <person name="Zhao H."/>
            <person name="Xu D."/>
            <person name="Zhang Y."/>
        </authorList>
    </citation>
    <scope>NUCLEOTIDE SEQUENCE [LARGE SCALE GENOMIC DNA]</scope>
    <source>
        <strain evidence="2">cv. Punajuju</strain>
        <tissue evidence="1">Leaves</tissue>
    </source>
</reference>
<comment type="caution">
    <text evidence="1">The sequence shown here is derived from an EMBL/GenBank/DDBJ whole genome shotgun (WGS) entry which is preliminary data.</text>
</comment>
<proteinExistence type="predicted"/>
<gene>
    <name evidence="1" type="ORF">L2E82_45297</name>
</gene>
<dbReference type="Proteomes" id="UP001055811">
    <property type="component" value="Linkage Group LG08"/>
</dbReference>
<organism evidence="1 2">
    <name type="scientific">Cichorium intybus</name>
    <name type="common">Chicory</name>
    <dbReference type="NCBI Taxonomy" id="13427"/>
    <lineage>
        <taxon>Eukaryota</taxon>
        <taxon>Viridiplantae</taxon>
        <taxon>Streptophyta</taxon>
        <taxon>Embryophyta</taxon>
        <taxon>Tracheophyta</taxon>
        <taxon>Spermatophyta</taxon>
        <taxon>Magnoliopsida</taxon>
        <taxon>eudicotyledons</taxon>
        <taxon>Gunneridae</taxon>
        <taxon>Pentapetalae</taxon>
        <taxon>asterids</taxon>
        <taxon>campanulids</taxon>
        <taxon>Asterales</taxon>
        <taxon>Asteraceae</taxon>
        <taxon>Cichorioideae</taxon>
        <taxon>Cichorieae</taxon>
        <taxon>Cichoriinae</taxon>
        <taxon>Cichorium</taxon>
    </lineage>
</organism>
<accession>A0ACB8ZX01</accession>
<sequence length="237" mass="27632">MNEAHKSKCSIHPGATKMYQDLREDYWWPCMKQDVARYVEEYLTCRKVKAKHQRPHGKLQPLEIPEWKWEHLTMDFITKLPITQRGVDAIWVIEDRLTKSAHFLPIQEKNSSAEKLADIFVREIVIRHGEPVSIVSDRDTRFTARFWVLGCVSVRNFTHRRMGRASVRLRHSRICFELVSWILEVVGIDISHWQSSPITTATTLALVDHHLKCYMGGSVERPSVGARLGIEYWEALI</sequence>
<evidence type="ECO:0000313" key="1">
    <source>
        <dbReference type="EMBL" id="KAI3700660.1"/>
    </source>
</evidence>
<protein>
    <submittedName>
        <fullName evidence="1">Uncharacterized protein</fullName>
    </submittedName>
</protein>
<evidence type="ECO:0000313" key="2">
    <source>
        <dbReference type="Proteomes" id="UP001055811"/>
    </source>
</evidence>
<reference evidence="2" key="1">
    <citation type="journal article" date="2022" name="Mol. Ecol. Resour.">
        <title>The genomes of chicory, endive, great burdock and yacon provide insights into Asteraceae palaeo-polyploidization history and plant inulin production.</title>
        <authorList>
            <person name="Fan W."/>
            <person name="Wang S."/>
            <person name="Wang H."/>
            <person name="Wang A."/>
            <person name="Jiang F."/>
            <person name="Liu H."/>
            <person name="Zhao H."/>
            <person name="Xu D."/>
            <person name="Zhang Y."/>
        </authorList>
    </citation>
    <scope>NUCLEOTIDE SEQUENCE [LARGE SCALE GENOMIC DNA]</scope>
    <source>
        <strain evidence="2">cv. Punajuju</strain>
    </source>
</reference>
<name>A0ACB8ZX01_CICIN</name>
<dbReference type="EMBL" id="CM042016">
    <property type="protein sequence ID" value="KAI3700660.1"/>
    <property type="molecule type" value="Genomic_DNA"/>
</dbReference>